<protein>
    <submittedName>
        <fullName evidence="2">Uncharacterized protein</fullName>
    </submittedName>
</protein>
<evidence type="ECO:0000256" key="1">
    <source>
        <dbReference type="SAM" id="MobiDB-lite"/>
    </source>
</evidence>
<accession>A0A7C8JPE9</accession>
<sequence>MLRISSATLPSILSNLAEKLHATSIYEYDWQRVTIATLAILAPIYSYWVYPESQNPGSGRPRIYKARATSPTRGQHQVFLSWAFPYGYSLNRVSLFYIDYEDPDSLKEELKRYNMAVIVAIPVFYGTLFGPGKLLLANDDIETKDLRVSARVIFLVVYHREASRAILTTESRLLEVLVNPGPIWDKPMSIDDFEDMVGTFEKGQTKMETTNRRRNNSKTPLIRGDLEIEDEPKKVSRRGSQPVLPVRPPPVVRNSASPARVITTTR</sequence>
<dbReference type="Proteomes" id="UP000480548">
    <property type="component" value="Unassembled WGS sequence"/>
</dbReference>
<dbReference type="EMBL" id="WIQZ01000026">
    <property type="protein sequence ID" value="KAF3137250.1"/>
    <property type="molecule type" value="Genomic_DNA"/>
</dbReference>
<evidence type="ECO:0000313" key="3">
    <source>
        <dbReference type="Proteomes" id="UP000480548"/>
    </source>
</evidence>
<gene>
    <name evidence="2" type="ORF">TWF703_005173</name>
</gene>
<evidence type="ECO:0000313" key="2">
    <source>
        <dbReference type="EMBL" id="KAF3137250.1"/>
    </source>
</evidence>
<organism evidence="2 3">
    <name type="scientific">Orbilia oligospora</name>
    <name type="common">Nematode-trapping fungus</name>
    <name type="synonym">Arthrobotrys oligospora</name>
    <dbReference type="NCBI Taxonomy" id="2813651"/>
    <lineage>
        <taxon>Eukaryota</taxon>
        <taxon>Fungi</taxon>
        <taxon>Dikarya</taxon>
        <taxon>Ascomycota</taxon>
        <taxon>Pezizomycotina</taxon>
        <taxon>Orbiliomycetes</taxon>
        <taxon>Orbiliales</taxon>
        <taxon>Orbiliaceae</taxon>
        <taxon>Orbilia</taxon>
    </lineage>
</organism>
<dbReference type="AlphaFoldDB" id="A0A7C8JPE9"/>
<proteinExistence type="predicted"/>
<reference evidence="2 3" key="1">
    <citation type="submission" date="2019-06" db="EMBL/GenBank/DDBJ databases">
        <authorList>
            <person name="Palmer J.M."/>
        </authorList>
    </citation>
    <scope>NUCLEOTIDE SEQUENCE [LARGE SCALE GENOMIC DNA]</scope>
    <source>
        <strain evidence="2 3">TWF703</strain>
    </source>
</reference>
<comment type="caution">
    <text evidence="2">The sequence shown here is derived from an EMBL/GenBank/DDBJ whole genome shotgun (WGS) entry which is preliminary data.</text>
</comment>
<feature type="region of interest" description="Disordered" evidence="1">
    <location>
        <begin position="202"/>
        <end position="266"/>
    </location>
</feature>
<feature type="compositionally biased region" description="Polar residues" evidence="1">
    <location>
        <begin position="254"/>
        <end position="266"/>
    </location>
</feature>
<name>A0A7C8JPE9_ORBOL</name>